<dbReference type="GO" id="GO:0005730">
    <property type="term" value="C:nucleolus"/>
    <property type="evidence" value="ECO:0007669"/>
    <property type="project" value="UniProtKB-SubCell"/>
</dbReference>
<dbReference type="Pfam" id="PF17865">
    <property type="entry name" value="AAA_lid_5"/>
    <property type="match status" value="1"/>
</dbReference>
<dbReference type="GO" id="GO:0000027">
    <property type="term" value="P:ribosomal large subunit assembly"/>
    <property type="evidence" value="ECO:0007669"/>
    <property type="project" value="TreeGrafter"/>
</dbReference>
<dbReference type="GO" id="GO:0016887">
    <property type="term" value="F:ATP hydrolysis activity"/>
    <property type="evidence" value="ECO:0007669"/>
    <property type="project" value="InterPro"/>
</dbReference>
<keyword evidence="6" id="KW-0067">ATP-binding</keyword>
<evidence type="ECO:0000256" key="2">
    <source>
        <dbReference type="ARBA" id="ARBA00004642"/>
    </source>
</evidence>
<dbReference type="Pfam" id="PF07728">
    <property type="entry name" value="AAA_5"/>
    <property type="match status" value="3"/>
</dbReference>
<dbReference type="GO" id="GO:0030687">
    <property type="term" value="C:preribosome, large subunit precursor"/>
    <property type="evidence" value="ECO:0007669"/>
    <property type="project" value="TreeGrafter"/>
</dbReference>
<keyword evidence="7" id="KW-0143">Chaperone</keyword>
<dbReference type="FunFam" id="3.40.50.300:FF:000142">
    <property type="entry name" value="Midasin"/>
    <property type="match status" value="1"/>
</dbReference>
<keyword evidence="8" id="KW-0539">Nucleus</keyword>
<sequence length="851" mass="94417">MTRRLITGPSNDLRIEHENLFSDLLDKQACLILMPSMDHDATCALLDKYYPSLRHLMDKIIKLYETVNQAFCDNSSPSVSGRNRLISLRDLLRFCSRIQRLSDNDSQAEILFLHAVDCFVAHFSDVVKQFSLCCLIAGELNMTVEKPSVSDTHWPFASTRLACTLLERLAVAVAHQEPVLLVGETGTGKTTAVQRLAQLCGRHLRVINLNQQSDSVDLMGGFKPVDTRALIRPLREQFESLFFRTFKTDTNLAFLGHINTCFNENRWRDLLTLMRHPTQMAIAKWNQAQSAHSNTADCTTAASTLTGWTSLLQQLNQVQLRLDASTKANQPALGFAFIEGALVRSIQDGDWVLLDEVNLAPPEMLNCLSGLLDSSTGSVTLIERGDKTPLRRNPHFHLFAAMNPSTDVGKRELPVGLRNRFTEIYVPELNPGLTTDTEQVGSADIGNCASIRGAGDFNDREDLSILTRAYLVALNPTPAQVTTIVRLYAALRQAASEGLVDGVGQRPHFSLRTLCRALIEAGRGYHGSTVRSLYEGLIFSFGSQIGRVSRPILDTLIRRYLALTIDRPSGQSRALDQLLAIPLPMPSVAVSSDPKSSSPGYVNVEGYWIPRGPNEPRSPEPITLCDGSYILTPTVRSNLKDLARVVAAGGSLPILIQGETSVGKTSLITYLATRVGQVCYRINNHEHTDQQTYLGTYTVASATAQTKIANSESELSCPPPLVFQEGPLVQAMRAGHWIILDELNLAPTEILEALNRVLDDNRTLFIPETQETIKAHPHFRLFATQNPPGLYAGRKLLSRALRNRFVELHFDPLPRDELEVILEKRCALPASRAHRLVEVLHRLQVCLLFCV</sequence>
<dbReference type="InterPro" id="IPR011704">
    <property type="entry name" value="ATPase_dyneun-rel_AAA"/>
</dbReference>
<dbReference type="GO" id="GO:0005524">
    <property type="term" value="F:ATP binding"/>
    <property type="evidence" value="ECO:0007669"/>
    <property type="project" value="UniProtKB-KW"/>
</dbReference>
<feature type="domain" description="AAA+ ATPase" evidence="9">
    <location>
        <begin position="175"/>
        <end position="431"/>
    </location>
</feature>
<comment type="similarity">
    <text evidence="3">Belongs to the midasin family.</text>
</comment>
<dbReference type="OrthoDB" id="422220at2759"/>
<dbReference type="PANTHER" id="PTHR48103:SF2">
    <property type="entry name" value="MIDASIN"/>
    <property type="match status" value="1"/>
</dbReference>
<dbReference type="InterPro" id="IPR040848">
    <property type="entry name" value="AAA_lid_7"/>
</dbReference>
<dbReference type="GO" id="GO:0005654">
    <property type="term" value="C:nucleoplasm"/>
    <property type="evidence" value="ECO:0007669"/>
    <property type="project" value="UniProtKB-SubCell"/>
</dbReference>
<accession>A0A183AR04</accession>
<dbReference type="Pfam" id="PF17867">
    <property type="entry name" value="AAA_lid_7"/>
    <property type="match status" value="1"/>
</dbReference>
<evidence type="ECO:0000256" key="4">
    <source>
        <dbReference type="ARBA" id="ARBA00017143"/>
    </source>
</evidence>
<protein>
    <recommendedName>
        <fullName evidence="4">Midasin</fullName>
    </recommendedName>
</protein>
<evidence type="ECO:0000256" key="7">
    <source>
        <dbReference type="ARBA" id="ARBA00023186"/>
    </source>
</evidence>
<keyword evidence="5" id="KW-0547">Nucleotide-binding</keyword>
<comment type="subcellular location">
    <subcellularLocation>
        <location evidence="1">Nucleus</location>
        <location evidence="1">Nucleolus</location>
    </subcellularLocation>
    <subcellularLocation>
        <location evidence="2">Nucleus</location>
        <location evidence="2">Nucleoplasm</location>
    </subcellularLocation>
</comment>
<name>A0A183AR04_9TREM</name>
<dbReference type="GO" id="GO:0000055">
    <property type="term" value="P:ribosomal large subunit export from nucleus"/>
    <property type="evidence" value="ECO:0007669"/>
    <property type="project" value="TreeGrafter"/>
</dbReference>
<feature type="domain" description="AAA+ ATPase" evidence="9">
    <location>
        <begin position="650"/>
        <end position="811"/>
    </location>
</feature>
<dbReference type="InterPro" id="IPR041190">
    <property type="entry name" value="Midasin_AAA_lid_5"/>
</dbReference>
<evidence type="ECO:0000256" key="8">
    <source>
        <dbReference type="ARBA" id="ARBA00023242"/>
    </source>
</evidence>
<dbReference type="PANTHER" id="PTHR48103">
    <property type="entry name" value="MIDASIN-RELATED"/>
    <property type="match status" value="1"/>
</dbReference>
<evidence type="ECO:0000256" key="5">
    <source>
        <dbReference type="ARBA" id="ARBA00022741"/>
    </source>
</evidence>
<dbReference type="InterPro" id="IPR003593">
    <property type="entry name" value="AAA+_ATPase"/>
</dbReference>
<evidence type="ECO:0000313" key="10">
    <source>
        <dbReference type="EMBL" id="VDP85277.1"/>
    </source>
</evidence>
<organism evidence="12">
    <name type="scientific">Echinostoma caproni</name>
    <dbReference type="NCBI Taxonomy" id="27848"/>
    <lineage>
        <taxon>Eukaryota</taxon>
        <taxon>Metazoa</taxon>
        <taxon>Spiralia</taxon>
        <taxon>Lophotrochozoa</taxon>
        <taxon>Platyhelminthes</taxon>
        <taxon>Trematoda</taxon>
        <taxon>Digenea</taxon>
        <taxon>Plagiorchiida</taxon>
        <taxon>Echinostomata</taxon>
        <taxon>Echinostomatoidea</taxon>
        <taxon>Echinostomatidae</taxon>
        <taxon>Echinostoma</taxon>
    </lineage>
</organism>
<dbReference type="Gene3D" id="3.40.50.300">
    <property type="entry name" value="P-loop containing nucleotide triphosphate hydrolases"/>
    <property type="match status" value="2"/>
</dbReference>
<dbReference type="SMART" id="SM00382">
    <property type="entry name" value="AAA"/>
    <property type="match status" value="2"/>
</dbReference>
<evidence type="ECO:0000256" key="3">
    <source>
        <dbReference type="ARBA" id="ARBA00007188"/>
    </source>
</evidence>
<dbReference type="EMBL" id="UZAN01047346">
    <property type="protein sequence ID" value="VDP85277.1"/>
    <property type="molecule type" value="Genomic_DNA"/>
</dbReference>
<evidence type="ECO:0000256" key="6">
    <source>
        <dbReference type="ARBA" id="ARBA00022840"/>
    </source>
</evidence>
<dbReference type="WBParaSite" id="ECPE_0000941801-mRNA-1">
    <property type="protein sequence ID" value="ECPE_0000941801-mRNA-1"/>
    <property type="gene ID" value="ECPE_0000941801"/>
</dbReference>
<keyword evidence="11" id="KW-1185">Reference proteome</keyword>
<dbReference type="SUPFAM" id="SSF52540">
    <property type="entry name" value="P-loop containing nucleoside triphosphate hydrolases"/>
    <property type="match status" value="2"/>
</dbReference>
<evidence type="ECO:0000256" key="1">
    <source>
        <dbReference type="ARBA" id="ARBA00004604"/>
    </source>
</evidence>
<evidence type="ECO:0000313" key="11">
    <source>
        <dbReference type="Proteomes" id="UP000272942"/>
    </source>
</evidence>
<proteinExistence type="inferred from homology"/>
<dbReference type="AlphaFoldDB" id="A0A183AR04"/>
<gene>
    <name evidence="10" type="ORF">ECPE_LOCUS9389</name>
</gene>
<dbReference type="InterPro" id="IPR027417">
    <property type="entry name" value="P-loop_NTPase"/>
</dbReference>
<dbReference type="Proteomes" id="UP000272942">
    <property type="component" value="Unassembled WGS sequence"/>
</dbReference>
<reference evidence="10 11" key="2">
    <citation type="submission" date="2018-11" db="EMBL/GenBank/DDBJ databases">
        <authorList>
            <consortium name="Pathogen Informatics"/>
        </authorList>
    </citation>
    <scope>NUCLEOTIDE SEQUENCE [LARGE SCALE GENOMIC DNA]</scope>
    <source>
        <strain evidence="10 11">Egypt</strain>
    </source>
</reference>
<reference evidence="12" key="1">
    <citation type="submission" date="2016-06" db="UniProtKB">
        <authorList>
            <consortium name="WormBaseParasite"/>
        </authorList>
    </citation>
    <scope>IDENTIFICATION</scope>
</reference>
<evidence type="ECO:0000313" key="12">
    <source>
        <dbReference type="WBParaSite" id="ECPE_0000941801-mRNA-1"/>
    </source>
</evidence>
<evidence type="ECO:0000259" key="9">
    <source>
        <dbReference type="SMART" id="SM00382"/>
    </source>
</evidence>